<comment type="similarity">
    <text evidence="1">Belongs to the transferase hexapeptide repeat family.</text>
</comment>
<dbReference type="InterPro" id="IPR011004">
    <property type="entry name" value="Trimer_LpxA-like_sf"/>
</dbReference>
<comment type="caution">
    <text evidence="5">The sequence shown here is derived from an EMBL/GenBank/DDBJ whole genome shotgun (WGS) entry which is preliminary data.</text>
</comment>
<accession>A0A1N7SLH4</accession>
<organism evidence="5 6">
    <name type="scientific">Paraburkholderia piptadeniae</name>
    <dbReference type="NCBI Taxonomy" id="1701573"/>
    <lineage>
        <taxon>Bacteria</taxon>
        <taxon>Pseudomonadati</taxon>
        <taxon>Pseudomonadota</taxon>
        <taxon>Betaproteobacteria</taxon>
        <taxon>Burkholderiales</taxon>
        <taxon>Burkholderiaceae</taxon>
        <taxon>Paraburkholderia</taxon>
    </lineage>
</organism>
<keyword evidence="3" id="KW-0677">Repeat</keyword>
<dbReference type="EMBL" id="CYGY02000063">
    <property type="protein sequence ID" value="SIT48228.1"/>
    <property type="molecule type" value="Genomic_DNA"/>
</dbReference>
<dbReference type="GO" id="GO:0005829">
    <property type="term" value="C:cytosol"/>
    <property type="evidence" value="ECO:0007669"/>
    <property type="project" value="TreeGrafter"/>
</dbReference>
<dbReference type="InterPro" id="IPR018357">
    <property type="entry name" value="Hexapep_transf_CS"/>
</dbReference>
<dbReference type="PROSITE" id="PS00101">
    <property type="entry name" value="HEXAPEP_TRANSFERASES"/>
    <property type="match status" value="1"/>
</dbReference>
<keyword evidence="2 5" id="KW-0808">Transferase</keyword>
<dbReference type="InterPro" id="IPR051159">
    <property type="entry name" value="Hexapeptide_acetyltransf"/>
</dbReference>
<dbReference type="Pfam" id="PF00132">
    <property type="entry name" value="Hexapep"/>
    <property type="match status" value="1"/>
</dbReference>
<dbReference type="GO" id="GO:0008374">
    <property type="term" value="F:O-acyltransferase activity"/>
    <property type="evidence" value="ECO:0007669"/>
    <property type="project" value="TreeGrafter"/>
</dbReference>
<evidence type="ECO:0000313" key="6">
    <source>
        <dbReference type="Proteomes" id="UP000195569"/>
    </source>
</evidence>
<sequence length="177" mass="18334">MELMMRAGRYALVASVEAALSMLFALPRLRACNALKALALRALGATIGRRPVFYPGVWIMPGRNLAVGDDVDFALGVVVTTAGGVEIGDRVLIGYRTQILSTNHVIPPLPGKVFSSGHAGRRVTIAADVWIGANSIVLPGVRIGTGAVVAAGSVVTKDVPAGAIVGGNPARVIRMRA</sequence>
<protein>
    <submittedName>
        <fullName evidence="5">Acetyltransferase, trimeric LpxA-like domain</fullName>
        <ecNumber evidence="5">2.3.1.-</ecNumber>
    </submittedName>
</protein>
<evidence type="ECO:0000313" key="5">
    <source>
        <dbReference type="EMBL" id="SIT48228.1"/>
    </source>
</evidence>
<dbReference type="CDD" id="cd04647">
    <property type="entry name" value="LbH_MAT_like"/>
    <property type="match status" value="1"/>
</dbReference>
<dbReference type="PANTHER" id="PTHR23416:SF23">
    <property type="entry name" value="ACETYLTRANSFERASE C18B11.09C-RELATED"/>
    <property type="match status" value="1"/>
</dbReference>
<reference evidence="5" key="1">
    <citation type="submission" date="2016-12" db="EMBL/GenBank/DDBJ databases">
        <authorList>
            <person name="Moulin L."/>
        </authorList>
    </citation>
    <scope>NUCLEOTIDE SEQUENCE [LARGE SCALE GENOMIC DNA]</scope>
    <source>
        <strain evidence="5">STM 7183</strain>
    </source>
</reference>
<keyword evidence="4 5" id="KW-0012">Acyltransferase</keyword>
<dbReference type="SUPFAM" id="SSF51161">
    <property type="entry name" value="Trimeric LpxA-like enzymes"/>
    <property type="match status" value="1"/>
</dbReference>
<dbReference type="AlphaFoldDB" id="A0A1N7SLH4"/>
<proteinExistence type="inferred from homology"/>
<dbReference type="InterPro" id="IPR001451">
    <property type="entry name" value="Hexapep"/>
</dbReference>
<evidence type="ECO:0000256" key="4">
    <source>
        <dbReference type="ARBA" id="ARBA00023315"/>
    </source>
</evidence>
<dbReference type="Gene3D" id="2.160.10.10">
    <property type="entry name" value="Hexapeptide repeat proteins"/>
    <property type="match status" value="1"/>
</dbReference>
<keyword evidence="6" id="KW-1185">Reference proteome</keyword>
<evidence type="ECO:0000256" key="2">
    <source>
        <dbReference type="ARBA" id="ARBA00022679"/>
    </source>
</evidence>
<dbReference type="PANTHER" id="PTHR23416">
    <property type="entry name" value="SIALIC ACID SYNTHASE-RELATED"/>
    <property type="match status" value="1"/>
</dbReference>
<gene>
    <name evidence="5" type="ORF">BN2476_630063</name>
</gene>
<name>A0A1N7SLH4_9BURK</name>
<evidence type="ECO:0000256" key="1">
    <source>
        <dbReference type="ARBA" id="ARBA00007274"/>
    </source>
</evidence>
<dbReference type="Proteomes" id="UP000195569">
    <property type="component" value="Unassembled WGS sequence"/>
</dbReference>
<dbReference type="EC" id="2.3.1.-" evidence="5"/>
<evidence type="ECO:0000256" key="3">
    <source>
        <dbReference type="ARBA" id="ARBA00022737"/>
    </source>
</evidence>